<dbReference type="Proteomes" id="UP000295765">
    <property type="component" value="Unassembled WGS sequence"/>
</dbReference>
<accession>A0A4R2LC30</accession>
<dbReference type="EMBL" id="SLWY01000006">
    <property type="protein sequence ID" value="TCO81985.1"/>
    <property type="molecule type" value="Genomic_DNA"/>
</dbReference>
<feature type="compositionally biased region" description="Basic and acidic residues" evidence="1">
    <location>
        <begin position="39"/>
        <end position="50"/>
    </location>
</feature>
<dbReference type="RefSeq" id="WP_165904053.1">
    <property type="nucleotide sequence ID" value="NZ_SLWY01000006.1"/>
</dbReference>
<reference evidence="2 3" key="1">
    <citation type="submission" date="2019-03" db="EMBL/GenBank/DDBJ databases">
        <title>Genomic Encyclopedia of Type Strains, Phase IV (KMG-IV): sequencing the most valuable type-strain genomes for metagenomic binning, comparative biology and taxonomic classification.</title>
        <authorList>
            <person name="Goeker M."/>
        </authorList>
    </citation>
    <scope>NUCLEOTIDE SEQUENCE [LARGE SCALE GENOMIC DNA]</scope>
    <source>
        <strain evidence="2 3">DSM 25287</strain>
    </source>
</reference>
<comment type="caution">
    <text evidence="2">The sequence shown here is derived from an EMBL/GenBank/DDBJ whole genome shotgun (WGS) entry which is preliminary data.</text>
</comment>
<sequence length="50" mass="6036">MTRQRKPCALARELRSPKYRQRVVDSDKRYNRKVRHGKSRPERDFSFSAA</sequence>
<organism evidence="2 3">
    <name type="scientific">Plasticicumulans lactativorans</name>
    <dbReference type="NCBI Taxonomy" id="1133106"/>
    <lineage>
        <taxon>Bacteria</taxon>
        <taxon>Pseudomonadati</taxon>
        <taxon>Pseudomonadota</taxon>
        <taxon>Gammaproteobacteria</taxon>
        <taxon>Candidatus Competibacteraceae</taxon>
        <taxon>Plasticicumulans</taxon>
    </lineage>
</organism>
<protein>
    <recommendedName>
        <fullName evidence="4">Ribosome alternative rescue factor ArfA</fullName>
    </recommendedName>
</protein>
<name>A0A4R2LC30_9GAMM</name>
<evidence type="ECO:0000313" key="2">
    <source>
        <dbReference type="EMBL" id="TCO81985.1"/>
    </source>
</evidence>
<feature type="compositionally biased region" description="Basic and acidic residues" evidence="1">
    <location>
        <begin position="12"/>
        <end position="29"/>
    </location>
</feature>
<evidence type="ECO:0008006" key="4">
    <source>
        <dbReference type="Google" id="ProtNLM"/>
    </source>
</evidence>
<evidence type="ECO:0000313" key="3">
    <source>
        <dbReference type="Proteomes" id="UP000295765"/>
    </source>
</evidence>
<gene>
    <name evidence="2" type="ORF">EV699_10680</name>
</gene>
<keyword evidence="3" id="KW-1185">Reference proteome</keyword>
<dbReference type="AlphaFoldDB" id="A0A4R2LC30"/>
<feature type="region of interest" description="Disordered" evidence="1">
    <location>
        <begin position="1"/>
        <end position="50"/>
    </location>
</feature>
<evidence type="ECO:0000256" key="1">
    <source>
        <dbReference type="SAM" id="MobiDB-lite"/>
    </source>
</evidence>
<proteinExistence type="predicted"/>